<feature type="compositionally biased region" description="Polar residues" evidence="1">
    <location>
        <begin position="487"/>
        <end position="499"/>
    </location>
</feature>
<evidence type="ECO:0000313" key="2">
    <source>
        <dbReference type="EMBL" id="KZT07636.1"/>
    </source>
</evidence>
<organism evidence="2 3">
    <name type="scientific">Laetiporus sulphureus 93-53</name>
    <dbReference type="NCBI Taxonomy" id="1314785"/>
    <lineage>
        <taxon>Eukaryota</taxon>
        <taxon>Fungi</taxon>
        <taxon>Dikarya</taxon>
        <taxon>Basidiomycota</taxon>
        <taxon>Agaricomycotina</taxon>
        <taxon>Agaricomycetes</taxon>
        <taxon>Polyporales</taxon>
        <taxon>Laetiporus</taxon>
    </lineage>
</organism>
<evidence type="ECO:0000313" key="3">
    <source>
        <dbReference type="Proteomes" id="UP000076871"/>
    </source>
</evidence>
<gene>
    <name evidence="2" type="ORF">LAESUDRAFT_713359</name>
</gene>
<dbReference type="AlphaFoldDB" id="A0A165ERU4"/>
<dbReference type="Proteomes" id="UP000076871">
    <property type="component" value="Unassembled WGS sequence"/>
</dbReference>
<feature type="region of interest" description="Disordered" evidence="1">
    <location>
        <begin position="472"/>
        <end position="505"/>
    </location>
</feature>
<name>A0A165ERU4_9APHY</name>
<proteinExistence type="predicted"/>
<dbReference type="InParanoid" id="A0A165ERU4"/>
<sequence length="516" mass="57037">MHDGFTRLGPSYTVTLLLWNNCGSFFSFGAPRVCAFSVKGQQALSTKLAIRTAPMLRVSRMHGPRQCLFNGTLSICHRHDLCLGFHLDFWNYCAHREKLLSKGCPTSDGMRILMAVESACHPVAPPCTVIVIQKPKRPRPLILEIRRAKSNRLEHTGSMKSTRLQSLFAMTLFEQWHPDSVAQPAVGIPRSIFEDIFLENHRASLPRRLAQAINRTYASLSVRNLFTFEPASACALLTRCRFRQVMTCSSQDKQTYFLQLLHNSKPARDSDHASLTPERDIGIDMDRYKVGGPLCILIDSFGSIGKLISTATAPRRLMHLRAVFPYPRLCTITIVVPGAKDALANFPRITMVPTSGQSKIRVHSVILASGGCTVDSYLRDSFEPVPELLGPAKPSAQIVSVFECVLITQEGYFVSFFCVESRQIFGRRSAMCVAELYRYSAASLQRSSLTSGSHPSLTAINARATALIHGPPATNVKGGMAHDKQPQQHQQPNTPSKANTAVIPITDMQLSDTAGR</sequence>
<evidence type="ECO:0000256" key="1">
    <source>
        <dbReference type="SAM" id="MobiDB-lite"/>
    </source>
</evidence>
<dbReference type="RefSeq" id="XP_040765376.1">
    <property type="nucleotide sequence ID" value="XM_040906965.1"/>
</dbReference>
<reference evidence="2 3" key="1">
    <citation type="journal article" date="2016" name="Mol. Biol. Evol.">
        <title>Comparative Genomics of Early-Diverging Mushroom-Forming Fungi Provides Insights into the Origins of Lignocellulose Decay Capabilities.</title>
        <authorList>
            <person name="Nagy L.G."/>
            <person name="Riley R."/>
            <person name="Tritt A."/>
            <person name="Adam C."/>
            <person name="Daum C."/>
            <person name="Floudas D."/>
            <person name="Sun H."/>
            <person name="Yadav J.S."/>
            <person name="Pangilinan J."/>
            <person name="Larsson K.H."/>
            <person name="Matsuura K."/>
            <person name="Barry K."/>
            <person name="Labutti K."/>
            <person name="Kuo R."/>
            <person name="Ohm R.A."/>
            <person name="Bhattacharya S.S."/>
            <person name="Shirouzu T."/>
            <person name="Yoshinaga Y."/>
            <person name="Martin F.M."/>
            <person name="Grigoriev I.V."/>
            <person name="Hibbett D.S."/>
        </authorList>
    </citation>
    <scope>NUCLEOTIDE SEQUENCE [LARGE SCALE GENOMIC DNA]</scope>
    <source>
        <strain evidence="2 3">93-53</strain>
    </source>
</reference>
<accession>A0A165ERU4</accession>
<protein>
    <submittedName>
        <fullName evidence="2">Uncharacterized protein</fullName>
    </submittedName>
</protein>
<keyword evidence="3" id="KW-1185">Reference proteome</keyword>
<dbReference type="GeneID" id="63823994"/>
<dbReference type="EMBL" id="KV427618">
    <property type="protein sequence ID" value="KZT07636.1"/>
    <property type="molecule type" value="Genomic_DNA"/>
</dbReference>